<reference evidence="2" key="1">
    <citation type="submission" date="2025-08" db="UniProtKB">
        <authorList>
            <consortium name="RefSeq"/>
        </authorList>
    </citation>
    <scope>IDENTIFICATION</scope>
    <source>
        <strain evidence="2">J_2021</strain>
        <tissue evidence="2">Erythrocytes</tissue>
    </source>
</reference>
<dbReference type="OrthoDB" id="5839at2759"/>
<dbReference type="Gene3D" id="3.30.230.90">
    <property type="match status" value="1"/>
</dbReference>
<dbReference type="Proteomes" id="UP000186698">
    <property type="component" value="Chromosome 9_10S"/>
</dbReference>
<gene>
    <name evidence="2" type="primary">psmg3.S</name>
</gene>
<dbReference type="CTD" id="108702306"/>
<dbReference type="PANTHER" id="PTHR31051:SF1">
    <property type="entry name" value="PROTEASOME ASSEMBLY CHAPERONE 3"/>
    <property type="match status" value="1"/>
</dbReference>
<dbReference type="GeneID" id="108702306"/>
<keyword evidence="1" id="KW-1185">Reference proteome</keyword>
<proteinExistence type="predicted"/>
<protein>
    <submittedName>
        <fullName evidence="2">Proteasome assembly chaperone 3</fullName>
    </submittedName>
</protein>
<sequence length="230" mass="25286">MAELQLTTLAKQFASRGYSEALIGEQLERAHLLKQEDLLQKQSKPSKESADPIFITEWTDASQQVKRALKDRWEIVNSDANLPFYGKKTPMIAYKRGRNLSDIMSIPVPDTKAAVVSIQAEVVINGVATQVVCSAFTNQILVVVTQYGKMGTLVSVTPNLVSSDLGKPSLTTKVLLGQDEPLVHVCAKNLVTFVSEAAKNKPILLSMALKDKSVDCIKTIKDVIRSCQVW</sequence>
<dbReference type="Pfam" id="PF10178">
    <property type="entry name" value="PAC3"/>
    <property type="match status" value="1"/>
</dbReference>
<organism evidence="1 2">
    <name type="scientific">Xenopus laevis</name>
    <name type="common">African clawed frog</name>
    <dbReference type="NCBI Taxonomy" id="8355"/>
    <lineage>
        <taxon>Eukaryota</taxon>
        <taxon>Metazoa</taxon>
        <taxon>Chordata</taxon>
        <taxon>Craniata</taxon>
        <taxon>Vertebrata</taxon>
        <taxon>Euteleostomi</taxon>
        <taxon>Amphibia</taxon>
        <taxon>Batrachia</taxon>
        <taxon>Anura</taxon>
        <taxon>Pipoidea</taxon>
        <taxon>Pipidae</taxon>
        <taxon>Xenopodinae</taxon>
        <taxon>Xenopus</taxon>
        <taxon>Xenopus</taxon>
    </lineage>
</organism>
<dbReference type="RefSeq" id="XP_041434040.1">
    <property type="nucleotide sequence ID" value="XM_041578106.1"/>
</dbReference>
<dbReference type="InterPro" id="IPR053720">
    <property type="entry name" value="Psm_Assembly_Chaperone"/>
</dbReference>
<dbReference type="GO" id="GO:0000502">
    <property type="term" value="C:proteasome complex"/>
    <property type="evidence" value="ECO:0007669"/>
    <property type="project" value="UniProtKB-KW"/>
</dbReference>
<dbReference type="KEGG" id="xla:108702306"/>
<dbReference type="AlphaFoldDB" id="A0A8J1LZ87"/>
<keyword evidence="2" id="KW-0647">Proteasome</keyword>
<dbReference type="PANTHER" id="PTHR31051">
    <property type="entry name" value="PROTEASOME ASSEMBLY CHAPERONE 3"/>
    <property type="match status" value="1"/>
</dbReference>
<dbReference type="InterPro" id="IPR018788">
    <property type="entry name" value="Proteasome_assmbl_chp_3"/>
</dbReference>
<evidence type="ECO:0000313" key="1">
    <source>
        <dbReference type="Proteomes" id="UP000186698"/>
    </source>
</evidence>
<accession>A0A8J1LZ87</accession>
<name>A0A8J1LZ87_XENLA</name>
<dbReference type="GO" id="GO:0043248">
    <property type="term" value="P:proteasome assembly"/>
    <property type="evidence" value="ECO:0007669"/>
    <property type="project" value="InterPro"/>
</dbReference>
<evidence type="ECO:0000313" key="2">
    <source>
        <dbReference type="RefSeq" id="XP_041434040.1"/>
    </source>
</evidence>